<dbReference type="KEGG" id="teq:TEQUI_0847"/>
<dbReference type="InterPro" id="IPR008189">
    <property type="entry name" value="rRNA_ssu_MeTfrase_I"/>
</dbReference>
<comment type="subcellular location">
    <subcellularLocation>
        <location evidence="6">Cytoplasm</location>
    </subcellularLocation>
</comment>
<dbReference type="InterPro" id="IPR000878">
    <property type="entry name" value="4pyrrol_Mease"/>
</dbReference>
<organism evidence="8 9">
    <name type="scientific">Taylorella equigenitalis (strain MCE9)</name>
    <dbReference type="NCBI Taxonomy" id="937774"/>
    <lineage>
        <taxon>Bacteria</taxon>
        <taxon>Pseudomonadati</taxon>
        <taxon>Pseudomonadota</taxon>
        <taxon>Betaproteobacteria</taxon>
        <taxon>Burkholderiales</taxon>
        <taxon>Alcaligenaceae</taxon>
        <taxon>Taylorella</taxon>
    </lineage>
</organism>
<gene>
    <name evidence="6" type="primary">rsmI</name>
    <name evidence="8" type="ordered locus">TEQUI_0847</name>
</gene>
<comment type="catalytic activity">
    <reaction evidence="6">
        <text>cytidine(1402) in 16S rRNA + S-adenosyl-L-methionine = 2'-O-methylcytidine(1402) in 16S rRNA + S-adenosyl-L-homocysteine + H(+)</text>
        <dbReference type="Rhea" id="RHEA:42924"/>
        <dbReference type="Rhea" id="RHEA-COMP:10285"/>
        <dbReference type="Rhea" id="RHEA-COMP:10286"/>
        <dbReference type="ChEBI" id="CHEBI:15378"/>
        <dbReference type="ChEBI" id="CHEBI:57856"/>
        <dbReference type="ChEBI" id="CHEBI:59789"/>
        <dbReference type="ChEBI" id="CHEBI:74495"/>
        <dbReference type="ChEBI" id="CHEBI:82748"/>
        <dbReference type="EC" id="2.1.1.198"/>
    </reaction>
</comment>
<dbReference type="CDD" id="cd11648">
    <property type="entry name" value="RsmI"/>
    <property type="match status" value="1"/>
</dbReference>
<comment type="function">
    <text evidence="6">Catalyzes the 2'-O-methylation of the ribose of cytidine 1402 (C1402) in 16S rRNA.</text>
</comment>
<evidence type="ECO:0000256" key="5">
    <source>
        <dbReference type="ARBA" id="ARBA00022691"/>
    </source>
</evidence>
<evidence type="ECO:0000313" key="8">
    <source>
        <dbReference type="EMBL" id="ADU91785.1"/>
    </source>
</evidence>
<evidence type="ECO:0000256" key="3">
    <source>
        <dbReference type="ARBA" id="ARBA00022603"/>
    </source>
</evidence>
<dbReference type="HAMAP" id="MF_01877">
    <property type="entry name" value="16SrRNA_methyltr_I"/>
    <property type="match status" value="1"/>
</dbReference>
<dbReference type="PANTHER" id="PTHR46111:SF1">
    <property type="entry name" value="RIBOSOMAL RNA SMALL SUBUNIT METHYLTRANSFERASE I"/>
    <property type="match status" value="1"/>
</dbReference>
<dbReference type="PIRSF" id="PIRSF005917">
    <property type="entry name" value="MTase_YraL"/>
    <property type="match status" value="1"/>
</dbReference>
<evidence type="ECO:0000256" key="4">
    <source>
        <dbReference type="ARBA" id="ARBA00022679"/>
    </source>
</evidence>
<feature type="domain" description="Tetrapyrrole methylase" evidence="7">
    <location>
        <begin position="27"/>
        <end position="233"/>
    </location>
</feature>
<keyword evidence="5 6" id="KW-0949">S-adenosyl-L-methionine</keyword>
<reference evidence="8 9" key="1">
    <citation type="journal article" date="2011" name="J. Bacteriol.">
        <title>Genome sequence of Taylorella equigenitalis MCE9, the causative agent of contagious equine metritis.</title>
        <authorList>
            <person name="Hebert L."/>
            <person name="Moumen B."/>
            <person name="Duquesne F."/>
            <person name="Breuil M.F."/>
            <person name="Laugier C."/>
            <person name="Batto J.M."/>
            <person name="Renault P."/>
            <person name="Petry S."/>
        </authorList>
    </citation>
    <scope>NUCLEOTIDE SEQUENCE [LARGE SCALE GENOMIC DNA]</scope>
    <source>
        <strain evidence="8 9">MCE9</strain>
    </source>
</reference>
<dbReference type="EMBL" id="CP002456">
    <property type="protein sequence ID" value="ADU91785.1"/>
    <property type="molecule type" value="Genomic_DNA"/>
</dbReference>
<keyword evidence="1 6" id="KW-0963">Cytoplasm</keyword>
<dbReference type="AlphaFoldDB" id="A0A654KHB8"/>
<comment type="similarity">
    <text evidence="6">Belongs to the methyltransferase superfamily. RsmI family.</text>
</comment>
<dbReference type="InterPro" id="IPR035996">
    <property type="entry name" value="4pyrrol_Methylase_sf"/>
</dbReference>
<dbReference type="InterPro" id="IPR014777">
    <property type="entry name" value="4pyrrole_Mease_sub1"/>
</dbReference>
<keyword evidence="4 6" id="KW-0808">Transferase</keyword>
<dbReference type="Gene3D" id="3.30.950.10">
    <property type="entry name" value="Methyltransferase, Cobalt-precorrin-4 Transmethylase, Domain 2"/>
    <property type="match status" value="1"/>
</dbReference>
<dbReference type="Gene3D" id="3.40.1010.10">
    <property type="entry name" value="Cobalt-precorrin-4 Transmethylase, Domain 1"/>
    <property type="match status" value="1"/>
</dbReference>
<evidence type="ECO:0000256" key="1">
    <source>
        <dbReference type="ARBA" id="ARBA00022490"/>
    </source>
</evidence>
<name>A0A654KHB8_TAYEM</name>
<dbReference type="GO" id="GO:0070677">
    <property type="term" value="F:rRNA (cytosine-2'-O-)-methyltransferase activity"/>
    <property type="evidence" value="ECO:0007669"/>
    <property type="project" value="UniProtKB-UniRule"/>
</dbReference>
<protein>
    <recommendedName>
        <fullName evidence="6">Ribosomal RNA small subunit methyltransferase I</fullName>
        <ecNumber evidence="6">2.1.1.198</ecNumber>
    </recommendedName>
    <alternativeName>
        <fullName evidence="6">16S rRNA 2'-O-ribose C1402 methyltransferase</fullName>
    </alternativeName>
    <alternativeName>
        <fullName evidence="6">rRNA (cytidine-2'-O-)-methyltransferase RsmI</fullName>
    </alternativeName>
</protein>
<accession>A0A654KHB8</accession>
<evidence type="ECO:0000259" key="7">
    <source>
        <dbReference type="Pfam" id="PF00590"/>
    </source>
</evidence>
<proteinExistence type="inferred from homology"/>
<dbReference type="GO" id="GO:0005737">
    <property type="term" value="C:cytoplasm"/>
    <property type="evidence" value="ECO:0007669"/>
    <property type="project" value="UniProtKB-SubCell"/>
</dbReference>
<dbReference type="PANTHER" id="PTHR46111">
    <property type="entry name" value="RIBOSOMAL RNA SMALL SUBUNIT METHYLTRANSFERASE I"/>
    <property type="match status" value="1"/>
</dbReference>
<dbReference type="SUPFAM" id="SSF53790">
    <property type="entry name" value="Tetrapyrrole methylase"/>
    <property type="match status" value="1"/>
</dbReference>
<dbReference type="EC" id="2.1.1.198" evidence="6"/>
<evidence type="ECO:0000256" key="6">
    <source>
        <dbReference type="HAMAP-Rule" id="MF_01877"/>
    </source>
</evidence>
<sequence>MSKPVGQFCPPQMLDNLNHQTWPQPALYVVSTPIGNLADISYRAVFALQLCDVIACEDTRTAKLLLNQLQIEYKQLVALHKFNESESVGHIANLLDEEKRVALISDAGSPAISDPGSVLVEQLIGRGYRVIPVPGASAVIAAVMASGVRPRLGELNGFVFLGFLPPKSGERRAFIVGELEHCQRPAVLFEAPHRIVDAIADLRAVLGDIRTVTICRELTKKFESIYTGSLEEVSDWINGDSNNQKGEFVLIVHPSEVVEGDEVDTQKLLSLLLKKGVSLKDSVSIVQEYALKSKKEIYDLALKIKEDLSN</sequence>
<keyword evidence="2 6" id="KW-0698">rRNA processing</keyword>
<dbReference type="PROSITE" id="PS01296">
    <property type="entry name" value="RSMI"/>
    <property type="match status" value="1"/>
</dbReference>
<dbReference type="NCBIfam" id="TIGR00096">
    <property type="entry name" value="16S rRNA (cytidine(1402)-2'-O)-methyltransferase"/>
    <property type="match status" value="1"/>
</dbReference>
<evidence type="ECO:0000313" key="9">
    <source>
        <dbReference type="Proteomes" id="UP000007472"/>
    </source>
</evidence>
<dbReference type="Proteomes" id="UP000007472">
    <property type="component" value="Chromosome"/>
</dbReference>
<dbReference type="Pfam" id="PF00590">
    <property type="entry name" value="TP_methylase"/>
    <property type="match status" value="1"/>
</dbReference>
<keyword evidence="3 6" id="KW-0489">Methyltransferase</keyword>
<evidence type="ECO:0000256" key="2">
    <source>
        <dbReference type="ARBA" id="ARBA00022552"/>
    </source>
</evidence>
<dbReference type="InterPro" id="IPR018063">
    <property type="entry name" value="SAM_MeTrfase_RsmI_CS"/>
</dbReference>
<dbReference type="InterPro" id="IPR014776">
    <property type="entry name" value="4pyrrole_Mease_sub2"/>
</dbReference>